<keyword evidence="2 3" id="KW-0802">TPR repeat</keyword>
<dbReference type="SMART" id="SM00028">
    <property type="entry name" value="TPR"/>
    <property type="match status" value="10"/>
</dbReference>
<evidence type="ECO:0008006" key="6">
    <source>
        <dbReference type="Google" id="ProtNLM"/>
    </source>
</evidence>
<accession>A0AAE0L5R1</accession>
<evidence type="ECO:0000313" key="4">
    <source>
        <dbReference type="EMBL" id="KAK3272764.1"/>
    </source>
</evidence>
<organism evidence="4 5">
    <name type="scientific">Cymbomonas tetramitiformis</name>
    <dbReference type="NCBI Taxonomy" id="36881"/>
    <lineage>
        <taxon>Eukaryota</taxon>
        <taxon>Viridiplantae</taxon>
        <taxon>Chlorophyta</taxon>
        <taxon>Pyramimonadophyceae</taxon>
        <taxon>Pyramimonadales</taxon>
        <taxon>Pyramimonadaceae</taxon>
        <taxon>Cymbomonas</taxon>
    </lineage>
</organism>
<evidence type="ECO:0000313" key="5">
    <source>
        <dbReference type="Proteomes" id="UP001190700"/>
    </source>
</evidence>
<dbReference type="InterPro" id="IPR011990">
    <property type="entry name" value="TPR-like_helical_dom_sf"/>
</dbReference>
<dbReference type="Pfam" id="PF13181">
    <property type="entry name" value="TPR_8"/>
    <property type="match status" value="1"/>
</dbReference>
<name>A0AAE0L5R1_9CHLO</name>
<evidence type="ECO:0000256" key="2">
    <source>
        <dbReference type="ARBA" id="ARBA00022803"/>
    </source>
</evidence>
<feature type="repeat" description="TPR" evidence="3">
    <location>
        <begin position="851"/>
        <end position="884"/>
    </location>
</feature>
<keyword evidence="5" id="KW-1185">Reference proteome</keyword>
<proteinExistence type="predicted"/>
<dbReference type="InterPro" id="IPR019734">
    <property type="entry name" value="TPR_rpt"/>
</dbReference>
<sequence length="931" mass="104437">MDDISLVKKTSKDVLDSLSTPSMVGAAGTVVEYVEAPVGAIHKFGHVLTGGACGNGPASALQEDSGSRKGKRPWEIPLGVSTSFLDWLENDFLPREHAKNGGIDFLDNYQVTTTDQMVWGQSAGYNMTTRQGGEDKSKLLWCIRDATECEPKGTGKGTSFVEWCQDCGDQGTAERPFFKKATHFVSHAWRCSFRSLLDALRSQLSADEWRSGKAFFYIDIFVVNQWIPPWVEDRDIPVEQSFKHAVKTAERTLLVLDPWKDPKALQRSWCLFEIATTLRQSQGENPGELQVCLSREQEQDFQQTLQKEFKKIIEVINGIDAARATATVATDKEKIDASINGAGGIGFAALNEAVIRQLRGWLLNRGHEALEKLKGRECDPERVEDWRDLCTMLEGLGKLTKDCGDYDSALHHFEECLSIRQKHAGSAQGCQGRSPTKEEIVCIVKNHNDLGQVMRKQNRYAQAKQHYDDALAMCKKHDLKELRAKTCNLLGRILMDQGSYLEAERECEAALEVDCEILKGAQPEGSEDVMSMSVDAHEMGKCAGPAGRSKRIERLKLNVASDLNTRGMLKMKRGRFQDAREDFTRSVRIRESLQGQDGILVGDQLLELATVLEKCGRYEEAAQMHERAYLIRRKQYGGAPHPSLVESLARQAELLQGQGCLREALEKAQEACAMSTSCKSIAPSQAVQACKVKAQVHIQRGELELAEDACHEGLTKWGIQDGESEPTAGSKEWQRLISAGFETELGRIKRKKGQTAEAIAHHKAAIKIRKDVQGRDHPEVAQCYNHLARLRMEITCPACSRRHEPPTEDPELRGQDGCPACVKDSEKAEKYCRRALEIDRKTYGEQHRHVASDLCTLGILYEQRRDFKEAERQYSEALKIRQKALGQHPHVAELHTRLASLYEKLGHREQCMKETQRAENILRESELQVAD</sequence>
<dbReference type="Pfam" id="PF13424">
    <property type="entry name" value="TPR_12"/>
    <property type="match status" value="3"/>
</dbReference>
<dbReference type="Pfam" id="PF13374">
    <property type="entry name" value="TPR_10"/>
    <property type="match status" value="2"/>
</dbReference>
<feature type="repeat" description="TPR" evidence="3">
    <location>
        <begin position="390"/>
        <end position="423"/>
    </location>
</feature>
<dbReference type="Proteomes" id="UP001190700">
    <property type="component" value="Unassembled WGS sequence"/>
</dbReference>
<dbReference type="Gene3D" id="1.25.40.10">
    <property type="entry name" value="Tetratricopeptide repeat domain"/>
    <property type="match status" value="3"/>
</dbReference>
<protein>
    <recommendedName>
        <fullName evidence="6">Kinesin light chain</fullName>
    </recommendedName>
</protein>
<keyword evidence="1" id="KW-0677">Repeat</keyword>
<dbReference type="EMBL" id="LGRX02008803">
    <property type="protein sequence ID" value="KAK3272764.1"/>
    <property type="molecule type" value="Genomic_DNA"/>
</dbReference>
<reference evidence="4 5" key="1">
    <citation type="journal article" date="2015" name="Genome Biol. Evol.">
        <title>Comparative Genomics of a Bacterivorous Green Alga Reveals Evolutionary Causalities and Consequences of Phago-Mixotrophic Mode of Nutrition.</title>
        <authorList>
            <person name="Burns J.A."/>
            <person name="Paasch A."/>
            <person name="Narechania A."/>
            <person name="Kim E."/>
        </authorList>
    </citation>
    <scope>NUCLEOTIDE SEQUENCE [LARGE SCALE GENOMIC DNA]</scope>
    <source>
        <strain evidence="4 5">PLY_AMNH</strain>
    </source>
</reference>
<comment type="caution">
    <text evidence="4">The sequence shown here is derived from an EMBL/GenBank/DDBJ whole genome shotgun (WGS) entry which is preliminary data.</text>
</comment>
<evidence type="ECO:0000256" key="3">
    <source>
        <dbReference type="PROSITE-ProRule" id="PRU00339"/>
    </source>
</evidence>
<dbReference type="AlphaFoldDB" id="A0AAE0L5R1"/>
<gene>
    <name evidence="4" type="ORF">CYMTET_18955</name>
</gene>
<dbReference type="PANTHER" id="PTHR45641:SF19">
    <property type="entry name" value="NEPHROCYSTIN-3"/>
    <property type="match status" value="1"/>
</dbReference>
<dbReference type="PROSITE" id="PS50005">
    <property type="entry name" value="TPR"/>
    <property type="match status" value="2"/>
</dbReference>
<evidence type="ECO:0000256" key="1">
    <source>
        <dbReference type="ARBA" id="ARBA00022737"/>
    </source>
</evidence>
<dbReference type="SUPFAM" id="SSF48452">
    <property type="entry name" value="TPR-like"/>
    <property type="match status" value="2"/>
</dbReference>
<dbReference type="PANTHER" id="PTHR45641">
    <property type="entry name" value="TETRATRICOPEPTIDE REPEAT PROTEIN (AFU_ORTHOLOGUE AFUA_6G03870)"/>
    <property type="match status" value="1"/>
</dbReference>